<dbReference type="RefSeq" id="WP_309481577.1">
    <property type="nucleotide sequence ID" value="NZ_CP133720.1"/>
</dbReference>
<keyword evidence="2" id="KW-1185">Reference proteome</keyword>
<name>A0ABY9RFU1_9BURK</name>
<dbReference type="EMBL" id="CP133720">
    <property type="protein sequence ID" value="WMW80084.1"/>
    <property type="molecule type" value="Genomic_DNA"/>
</dbReference>
<evidence type="ECO:0000313" key="1">
    <source>
        <dbReference type="EMBL" id="WMW80084.1"/>
    </source>
</evidence>
<evidence type="ECO:0000313" key="2">
    <source>
        <dbReference type="Proteomes" id="UP001181355"/>
    </source>
</evidence>
<reference evidence="1" key="1">
    <citation type="submission" date="2023-09" db="EMBL/GenBank/DDBJ databases">
        <title>Undibacterium sp. 20NA77.5 isolated from freshwater.</title>
        <authorList>
            <person name="Le V."/>
            <person name="Ko S.-R."/>
            <person name="Ahn C.-Y."/>
            <person name="Oh H.-M."/>
        </authorList>
    </citation>
    <scope>NUCLEOTIDE SEQUENCE</scope>
    <source>
        <strain evidence="1">20NA77.5</strain>
    </source>
</reference>
<dbReference type="Proteomes" id="UP001181355">
    <property type="component" value="Chromosome"/>
</dbReference>
<organism evidence="1 2">
    <name type="scientific">Undibacterium cyanobacteriorum</name>
    <dbReference type="NCBI Taxonomy" id="3073561"/>
    <lineage>
        <taxon>Bacteria</taxon>
        <taxon>Pseudomonadati</taxon>
        <taxon>Pseudomonadota</taxon>
        <taxon>Betaproteobacteria</taxon>
        <taxon>Burkholderiales</taxon>
        <taxon>Oxalobacteraceae</taxon>
        <taxon>Undibacterium</taxon>
    </lineage>
</organism>
<sequence>MHLNRVVPSDGYLLVVLTRDAPPKVTSIEEVPEAMIQVDDSNLNDAGLGDWLGFYDWLRNRSKTVIGVRIWLDEDNAHISAIGECMNAVVPIVGRELSIFFGADREFDKSLSDDQDFGGNKLFVGASMYALTFNAPVAR</sequence>
<proteinExistence type="predicted"/>
<evidence type="ECO:0008006" key="3">
    <source>
        <dbReference type="Google" id="ProtNLM"/>
    </source>
</evidence>
<accession>A0ABY9RFU1</accession>
<protein>
    <recommendedName>
        <fullName evidence="3">Barstar (barnase inhibitor) domain-containing protein</fullName>
    </recommendedName>
</protein>
<gene>
    <name evidence="1" type="ORF">RF679_15735</name>
</gene>